<dbReference type="SFLD" id="SFLDG01211">
    <property type="entry name" value="Competence_Regulatory_Protein"/>
    <property type="match status" value="1"/>
</dbReference>
<dbReference type="InterPro" id="IPR000092">
    <property type="entry name" value="Polyprenyl_synt"/>
</dbReference>
<dbReference type="Gene3D" id="1.10.600.10">
    <property type="entry name" value="Farnesyl Diphosphate Synthase"/>
    <property type="match status" value="1"/>
</dbReference>
<reference evidence="2 3" key="1">
    <citation type="journal article" date="2015" name="Stand. Genomic Sci.">
        <title>High quality draft genome sequence of the moderately halophilic bacterium Pontibacillus yanchengensis Y32(T) and comparison among Pontibacillus genomes.</title>
        <authorList>
            <person name="Huang J."/>
            <person name="Qiao Z.X."/>
            <person name="Tang J.W."/>
            <person name="Wang G."/>
        </authorList>
    </citation>
    <scope>NUCLEOTIDE SEQUENCE [LARGE SCALE GENOMIC DNA]</scope>
    <source>
        <strain evidence="2 3">Y32</strain>
    </source>
</reference>
<dbReference type="SFLD" id="SFLDS00005">
    <property type="entry name" value="Isoprenoid_Synthase_Type_I"/>
    <property type="match status" value="1"/>
</dbReference>
<gene>
    <name evidence="2" type="ORF">N782_09380</name>
</gene>
<dbReference type="AlphaFoldDB" id="A0A0A2TEG1"/>
<accession>A0A0A2TEG1</accession>
<comment type="caution">
    <text evidence="2">The sequence shown here is derived from an EMBL/GenBank/DDBJ whole genome shotgun (WGS) entry which is preliminary data.</text>
</comment>
<dbReference type="PANTHER" id="PTHR12001:SF86">
    <property type="entry name" value="GERANYLGERANYL DIPHOSPHATE SYNTHASE"/>
    <property type="match status" value="1"/>
</dbReference>
<evidence type="ECO:0000256" key="1">
    <source>
        <dbReference type="RuleBase" id="RU004466"/>
    </source>
</evidence>
<dbReference type="InterPro" id="IPR033965">
    <property type="entry name" value="ComQ"/>
</dbReference>
<dbReference type="Pfam" id="PF00348">
    <property type="entry name" value="polyprenyl_synt"/>
    <property type="match status" value="1"/>
</dbReference>
<dbReference type="EMBL" id="AVBF01000004">
    <property type="protein sequence ID" value="KGP74232.1"/>
    <property type="molecule type" value="Genomic_DNA"/>
</dbReference>
<comment type="similarity">
    <text evidence="1">Belongs to the FPP/GGPP synthase family.</text>
</comment>
<dbReference type="GO" id="GO:0004659">
    <property type="term" value="F:prenyltransferase activity"/>
    <property type="evidence" value="ECO:0007669"/>
    <property type="project" value="InterPro"/>
</dbReference>
<dbReference type="CDD" id="cd00867">
    <property type="entry name" value="Trans_IPPS"/>
    <property type="match status" value="1"/>
</dbReference>
<dbReference type="InterPro" id="IPR008949">
    <property type="entry name" value="Isoprenoid_synthase_dom_sf"/>
</dbReference>
<evidence type="ECO:0000313" key="2">
    <source>
        <dbReference type="EMBL" id="KGP74232.1"/>
    </source>
</evidence>
<dbReference type="eggNOG" id="COG0142">
    <property type="taxonomic scope" value="Bacteria"/>
</dbReference>
<sequence length="340" mass="38902">MVSARCTFSSILEVGFRKVADLCKGKWKMEKGSSNVDQRIAEVMEGVVSRGLSGSEITEMARSFIRYKKEEGFSFAKLTQLHFHMFSEEEEALVLYPSAAVELLILSLDIFDDLQDQDASEKPWCQVPHAMAMNISSGLLMLSMKTLEEAEYEPEKKHQAIQYLYSQVLKAVSGQHVDLKDAIETDEQYLQMVESKSGALMACACLVGTSLATNQQHHIVEEYSTSFGVAAQLANDLEDVSRWDTKNDLLFKKKTLPILKLLQQTELENTWLHDYYQGLLDKEFILDHKQEIFTWIQQSPALKYAEVIKRVYQRKASNKIQEISAQERLKKKLQDLIEEI</sequence>
<protein>
    <submittedName>
        <fullName evidence="2">Polyprenyl synthetase</fullName>
    </submittedName>
</protein>
<dbReference type="GO" id="GO:0008299">
    <property type="term" value="P:isoprenoid biosynthetic process"/>
    <property type="evidence" value="ECO:0007669"/>
    <property type="project" value="InterPro"/>
</dbReference>
<organism evidence="2 3">
    <name type="scientific">Pontibacillus yanchengensis Y32</name>
    <dbReference type="NCBI Taxonomy" id="1385514"/>
    <lineage>
        <taxon>Bacteria</taxon>
        <taxon>Bacillati</taxon>
        <taxon>Bacillota</taxon>
        <taxon>Bacilli</taxon>
        <taxon>Bacillales</taxon>
        <taxon>Bacillaceae</taxon>
        <taxon>Pontibacillus</taxon>
    </lineage>
</organism>
<dbReference type="STRING" id="1385514.N782_09380"/>
<dbReference type="Proteomes" id="UP000030147">
    <property type="component" value="Unassembled WGS sequence"/>
</dbReference>
<dbReference type="SUPFAM" id="SSF48576">
    <property type="entry name" value="Terpenoid synthases"/>
    <property type="match status" value="1"/>
</dbReference>
<proteinExistence type="inferred from homology"/>
<keyword evidence="1" id="KW-0808">Transferase</keyword>
<evidence type="ECO:0000313" key="3">
    <source>
        <dbReference type="Proteomes" id="UP000030147"/>
    </source>
</evidence>
<name>A0A0A2TEG1_9BACI</name>
<dbReference type="PANTHER" id="PTHR12001">
    <property type="entry name" value="GERANYLGERANYL PYROPHOSPHATE SYNTHASE"/>
    <property type="match status" value="1"/>
</dbReference>
<keyword evidence="3" id="KW-1185">Reference proteome</keyword>